<gene>
    <name evidence="1" type="ORF">QYF61_000850</name>
</gene>
<proteinExistence type="predicted"/>
<dbReference type="EMBL" id="JAUNZN010000001">
    <property type="protein sequence ID" value="KAK4828793.1"/>
    <property type="molecule type" value="Genomic_DNA"/>
</dbReference>
<evidence type="ECO:0000313" key="2">
    <source>
        <dbReference type="Proteomes" id="UP001333110"/>
    </source>
</evidence>
<keyword evidence="2" id="KW-1185">Reference proteome</keyword>
<accession>A0AAN7NJU3</accession>
<protein>
    <submittedName>
        <fullName evidence="1">Uncharacterized protein</fullName>
    </submittedName>
</protein>
<dbReference type="Proteomes" id="UP001333110">
    <property type="component" value="Unassembled WGS sequence"/>
</dbReference>
<sequence>MVGLDDLKGKESENYVNQETLFYCEGDQALVQDAYRSCGVSILGDIKKLSRHGPGQQALTLLGKRGCYNEIFYIRQSIASRRREVIPAVYSALVRPHLEDCAQVWAPQYKRDINILERVRRRATKLIKGKEYLPYEERMRELRLFSLEKRRLMGILINVYNYLKGGCKDSGAMLSVVPSNRIRCNGTN</sequence>
<name>A0AAN7NJU3_MYCAM</name>
<comment type="caution">
    <text evidence="1">The sequence shown here is derived from an EMBL/GenBank/DDBJ whole genome shotgun (WGS) entry which is preliminary data.</text>
</comment>
<organism evidence="1 2">
    <name type="scientific">Mycteria americana</name>
    <name type="common">Wood stork</name>
    <dbReference type="NCBI Taxonomy" id="33587"/>
    <lineage>
        <taxon>Eukaryota</taxon>
        <taxon>Metazoa</taxon>
        <taxon>Chordata</taxon>
        <taxon>Craniata</taxon>
        <taxon>Vertebrata</taxon>
        <taxon>Euteleostomi</taxon>
        <taxon>Archelosauria</taxon>
        <taxon>Archosauria</taxon>
        <taxon>Dinosauria</taxon>
        <taxon>Saurischia</taxon>
        <taxon>Theropoda</taxon>
        <taxon>Coelurosauria</taxon>
        <taxon>Aves</taxon>
        <taxon>Neognathae</taxon>
        <taxon>Neoaves</taxon>
        <taxon>Aequornithes</taxon>
        <taxon>Ciconiiformes</taxon>
        <taxon>Ciconiidae</taxon>
        <taxon>Mycteria</taxon>
    </lineage>
</organism>
<evidence type="ECO:0000313" key="1">
    <source>
        <dbReference type="EMBL" id="KAK4828793.1"/>
    </source>
</evidence>
<dbReference type="PANTHER" id="PTHR33332">
    <property type="entry name" value="REVERSE TRANSCRIPTASE DOMAIN-CONTAINING PROTEIN"/>
    <property type="match status" value="1"/>
</dbReference>
<dbReference type="AlphaFoldDB" id="A0AAN7NJU3"/>
<reference evidence="1 2" key="1">
    <citation type="journal article" date="2023" name="J. Hered.">
        <title>Chromosome-level genome of the wood stork (Mycteria americana) provides insight into avian chromosome evolution.</title>
        <authorList>
            <person name="Flamio R. Jr."/>
            <person name="Ramstad K.M."/>
        </authorList>
    </citation>
    <scope>NUCLEOTIDE SEQUENCE [LARGE SCALE GENOMIC DNA]</scope>
    <source>
        <strain evidence="1">JAX WOST 10</strain>
    </source>
</reference>